<dbReference type="AlphaFoldDB" id="A0A200QUF1"/>
<proteinExistence type="predicted"/>
<name>A0A200QUF1_MACCD</name>
<organism evidence="1 2">
    <name type="scientific">Macleaya cordata</name>
    <name type="common">Five-seeded plume-poppy</name>
    <name type="synonym">Bocconia cordata</name>
    <dbReference type="NCBI Taxonomy" id="56857"/>
    <lineage>
        <taxon>Eukaryota</taxon>
        <taxon>Viridiplantae</taxon>
        <taxon>Streptophyta</taxon>
        <taxon>Embryophyta</taxon>
        <taxon>Tracheophyta</taxon>
        <taxon>Spermatophyta</taxon>
        <taxon>Magnoliopsida</taxon>
        <taxon>Ranunculales</taxon>
        <taxon>Papaveraceae</taxon>
        <taxon>Papaveroideae</taxon>
        <taxon>Macleaya</taxon>
    </lineage>
</organism>
<accession>A0A200QUF1</accession>
<dbReference type="Proteomes" id="UP000195402">
    <property type="component" value="Unassembled WGS sequence"/>
</dbReference>
<gene>
    <name evidence="1" type="ORF">BVC80_1787g144</name>
</gene>
<sequence length="63" mass="6655">MKWNPLHFGVIKINVDGATNPGSIAIGVVARSHTGDVITGYYGFDGNWCGTDAALEAEAESFL</sequence>
<protein>
    <submittedName>
        <fullName evidence="1">Uncharacterized protein</fullName>
    </submittedName>
</protein>
<evidence type="ECO:0000313" key="2">
    <source>
        <dbReference type="Proteomes" id="UP000195402"/>
    </source>
</evidence>
<dbReference type="OrthoDB" id="1906820at2759"/>
<reference evidence="1 2" key="1">
    <citation type="journal article" date="2017" name="Mol. Plant">
        <title>The Genome of Medicinal Plant Macleaya cordata Provides New Insights into Benzylisoquinoline Alkaloids Metabolism.</title>
        <authorList>
            <person name="Liu X."/>
            <person name="Liu Y."/>
            <person name="Huang P."/>
            <person name="Ma Y."/>
            <person name="Qing Z."/>
            <person name="Tang Q."/>
            <person name="Cao H."/>
            <person name="Cheng P."/>
            <person name="Zheng Y."/>
            <person name="Yuan Z."/>
            <person name="Zhou Y."/>
            <person name="Liu J."/>
            <person name="Tang Z."/>
            <person name="Zhuo Y."/>
            <person name="Zhang Y."/>
            <person name="Yu L."/>
            <person name="Huang J."/>
            <person name="Yang P."/>
            <person name="Peng Q."/>
            <person name="Zhang J."/>
            <person name="Jiang W."/>
            <person name="Zhang Z."/>
            <person name="Lin K."/>
            <person name="Ro D.K."/>
            <person name="Chen X."/>
            <person name="Xiong X."/>
            <person name="Shang Y."/>
            <person name="Huang S."/>
            <person name="Zeng J."/>
        </authorList>
    </citation>
    <scope>NUCLEOTIDE SEQUENCE [LARGE SCALE GENOMIC DNA]</scope>
    <source>
        <strain evidence="2">cv. BLH2017</strain>
        <tissue evidence="1">Root</tissue>
    </source>
</reference>
<evidence type="ECO:0000313" key="1">
    <source>
        <dbReference type="EMBL" id="OVA14064.1"/>
    </source>
</evidence>
<dbReference type="EMBL" id="MVGT01001064">
    <property type="protein sequence ID" value="OVA14064.1"/>
    <property type="molecule type" value="Genomic_DNA"/>
</dbReference>
<dbReference type="InParanoid" id="A0A200QUF1"/>
<keyword evidence="2" id="KW-1185">Reference proteome</keyword>
<comment type="caution">
    <text evidence="1">The sequence shown here is derived from an EMBL/GenBank/DDBJ whole genome shotgun (WGS) entry which is preliminary data.</text>
</comment>